<dbReference type="InterPro" id="IPR003658">
    <property type="entry name" value="Anti-sigma_ant"/>
</dbReference>
<dbReference type="SUPFAM" id="SSF52091">
    <property type="entry name" value="SpoIIaa-like"/>
    <property type="match status" value="1"/>
</dbReference>
<dbReference type="InterPro" id="IPR036513">
    <property type="entry name" value="STAS_dom_sf"/>
</dbReference>
<dbReference type="Pfam" id="PF01740">
    <property type="entry name" value="STAS"/>
    <property type="match status" value="1"/>
</dbReference>
<feature type="domain" description="STAS" evidence="3">
    <location>
        <begin position="3"/>
        <end position="113"/>
    </location>
</feature>
<dbReference type="PANTHER" id="PTHR33495:SF2">
    <property type="entry name" value="ANTI-SIGMA FACTOR ANTAGONIST TM_1081-RELATED"/>
    <property type="match status" value="1"/>
</dbReference>
<comment type="similarity">
    <text evidence="1 2">Belongs to the anti-sigma-factor antagonist family.</text>
</comment>
<dbReference type="Gene3D" id="3.30.750.24">
    <property type="entry name" value="STAS domain"/>
    <property type="match status" value="1"/>
</dbReference>
<reference evidence="5" key="1">
    <citation type="submission" date="2018-02" db="EMBL/GenBank/DDBJ databases">
        <authorList>
            <person name="Hausmann B."/>
        </authorList>
    </citation>
    <scope>NUCLEOTIDE SEQUENCE [LARGE SCALE GENOMIC DNA]</scope>
    <source>
        <strain evidence="5">Peat soil MAG SbA1</strain>
    </source>
</reference>
<evidence type="ECO:0000259" key="3">
    <source>
        <dbReference type="PROSITE" id="PS50801"/>
    </source>
</evidence>
<dbReference type="EMBL" id="OMOD01000129">
    <property type="protein sequence ID" value="SPF41493.1"/>
    <property type="molecule type" value="Genomic_DNA"/>
</dbReference>
<name>A0A2U3KP81_9BACT</name>
<sequence length="117" mass="12635">MQLKLTKRTVDGILVIQCSGRIVFGEESSLLREEVKKAVADGTKRIVLNLGEVNYIDSGGLGTLVALHTTALNAGSTIKLASLTKRVGDLLQVTKLLTVFEVHNSEQEALDAFRKVA</sequence>
<dbReference type="NCBIfam" id="TIGR00377">
    <property type="entry name" value="ant_ant_sig"/>
    <property type="match status" value="1"/>
</dbReference>
<dbReference type="OrthoDB" id="9793697at2"/>
<evidence type="ECO:0000313" key="5">
    <source>
        <dbReference type="Proteomes" id="UP000238701"/>
    </source>
</evidence>
<gene>
    <name evidence="4" type="ORF">SBA1_360058</name>
</gene>
<dbReference type="CDD" id="cd07043">
    <property type="entry name" value="STAS_anti-anti-sigma_factors"/>
    <property type="match status" value="1"/>
</dbReference>
<evidence type="ECO:0000256" key="1">
    <source>
        <dbReference type="ARBA" id="ARBA00009013"/>
    </source>
</evidence>
<protein>
    <recommendedName>
        <fullName evidence="2">Anti-sigma factor antagonist</fullName>
    </recommendedName>
</protein>
<evidence type="ECO:0000313" key="4">
    <source>
        <dbReference type="EMBL" id="SPF41493.1"/>
    </source>
</evidence>
<dbReference type="GO" id="GO:0043856">
    <property type="term" value="F:anti-sigma factor antagonist activity"/>
    <property type="evidence" value="ECO:0007669"/>
    <property type="project" value="InterPro"/>
</dbReference>
<proteinExistence type="inferred from homology"/>
<dbReference type="AlphaFoldDB" id="A0A2U3KP81"/>
<evidence type="ECO:0000256" key="2">
    <source>
        <dbReference type="RuleBase" id="RU003749"/>
    </source>
</evidence>
<dbReference type="Proteomes" id="UP000238701">
    <property type="component" value="Unassembled WGS sequence"/>
</dbReference>
<organism evidence="4 5">
    <name type="scientific">Candidatus Sulfotelmatobacter kueseliae</name>
    <dbReference type="NCBI Taxonomy" id="2042962"/>
    <lineage>
        <taxon>Bacteria</taxon>
        <taxon>Pseudomonadati</taxon>
        <taxon>Acidobacteriota</taxon>
        <taxon>Terriglobia</taxon>
        <taxon>Terriglobales</taxon>
        <taxon>Candidatus Korobacteraceae</taxon>
        <taxon>Candidatus Sulfotelmatobacter</taxon>
    </lineage>
</organism>
<dbReference type="PANTHER" id="PTHR33495">
    <property type="entry name" value="ANTI-SIGMA FACTOR ANTAGONIST TM_1081-RELATED-RELATED"/>
    <property type="match status" value="1"/>
</dbReference>
<accession>A0A2U3KP81</accession>
<dbReference type="PROSITE" id="PS50801">
    <property type="entry name" value="STAS"/>
    <property type="match status" value="1"/>
</dbReference>
<dbReference type="InterPro" id="IPR002645">
    <property type="entry name" value="STAS_dom"/>
</dbReference>